<evidence type="ECO:0000256" key="1">
    <source>
        <dbReference type="SAM" id="MobiDB-lite"/>
    </source>
</evidence>
<name>A0A3Q0KI42_SCHMA</name>
<dbReference type="Proteomes" id="UP000008854">
    <property type="component" value="Unassembled WGS sequence"/>
</dbReference>
<dbReference type="WBParaSite" id="Smp_078200.1">
    <property type="protein sequence ID" value="Smp_078200.1"/>
    <property type="gene ID" value="Smp_078200"/>
</dbReference>
<dbReference type="AlphaFoldDB" id="A0A3Q0KI42"/>
<evidence type="ECO:0000313" key="2">
    <source>
        <dbReference type="Proteomes" id="UP000008854"/>
    </source>
</evidence>
<evidence type="ECO:0000313" key="3">
    <source>
        <dbReference type="WBParaSite" id="Smp_078200.1"/>
    </source>
</evidence>
<accession>A0A3Q0KI42</accession>
<organism evidence="2 3">
    <name type="scientific">Schistosoma mansoni</name>
    <name type="common">Blood fluke</name>
    <dbReference type="NCBI Taxonomy" id="6183"/>
    <lineage>
        <taxon>Eukaryota</taxon>
        <taxon>Metazoa</taxon>
        <taxon>Spiralia</taxon>
        <taxon>Lophotrochozoa</taxon>
        <taxon>Platyhelminthes</taxon>
        <taxon>Trematoda</taxon>
        <taxon>Digenea</taxon>
        <taxon>Strigeidida</taxon>
        <taxon>Schistosomatoidea</taxon>
        <taxon>Schistosomatidae</taxon>
        <taxon>Schistosoma</taxon>
    </lineage>
</organism>
<proteinExistence type="predicted"/>
<reference evidence="2" key="1">
    <citation type="journal article" date="2012" name="PLoS Negl. Trop. Dis.">
        <title>A systematically improved high quality genome and transcriptome of the human blood fluke Schistosoma mansoni.</title>
        <authorList>
            <person name="Protasio A.V."/>
            <person name="Tsai I.J."/>
            <person name="Babbage A."/>
            <person name="Nichol S."/>
            <person name="Hunt M."/>
            <person name="Aslett M.A."/>
            <person name="De Silva N."/>
            <person name="Velarde G.S."/>
            <person name="Anderson T.J."/>
            <person name="Clark R.C."/>
            <person name="Davidson C."/>
            <person name="Dillon G.P."/>
            <person name="Holroyd N.E."/>
            <person name="LoVerde P.T."/>
            <person name="Lloyd C."/>
            <person name="McQuillan J."/>
            <person name="Oliveira G."/>
            <person name="Otto T.D."/>
            <person name="Parker-Manuel S.J."/>
            <person name="Quail M.A."/>
            <person name="Wilson R.A."/>
            <person name="Zerlotini A."/>
            <person name="Dunne D.W."/>
            <person name="Berriman M."/>
        </authorList>
    </citation>
    <scope>NUCLEOTIDE SEQUENCE [LARGE SCALE GENOMIC DNA]</scope>
    <source>
        <strain evidence="2">Puerto Rican</strain>
    </source>
</reference>
<keyword evidence="2" id="KW-1185">Reference proteome</keyword>
<reference evidence="3" key="2">
    <citation type="submission" date="2018-12" db="UniProtKB">
        <authorList>
            <consortium name="WormBaseParasite"/>
        </authorList>
    </citation>
    <scope>IDENTIFICATION</scope>
    <source>
        <strain evidence="3">Puerto Rican</strain>
    </source>
</reference>
<feature type="region of interest" description="Disordered" evidence="1">
    <location>
        <begin position="348"/>
        <end position="368"/>
    </location>
</feature>
<protein>
    <submittedName>
        <fullName evidence="3">Uncharacterized protein</fullName>
    </submittedName>
</protein>
<sequence>MNGILKPKEMNNNELDILVDDVNGDEELSSLIQCFPNETKQFILKLRNSHLDKSNNDPLKQNSKNQLHRCLTNLDVEAPFSTSTTYRNTFCHRTDNNNNNVNESSKVSIGQPILRFGEMPVFTDSILYPGQSRRLQSTTHETFVEKPLSGLFRIEYRENDLTSTFRSDAHHKQDYLPNNTITYTEPAKPVPTNLRVEGERDFLTTNKSVYTVKPITSCPVRRLKIPIIQKPRVSEPFSGETQFRADFPPERAWNSVDPMCSVVPHPCQPPKAQIQLRDTNDISFHTEQRDQFQGHDAKTNPKPKSFKHELSAYTKPAIKLDCNSVTKLDFQPYTIEQVLNVNAKSTFGRKTMHNDDSGAQQSGKLKPEELKLLRNYLKDLKSARNQELPKI</sequence>
<dbReference type="InParanoid" id="A0A3Q0KI42"/>